<organism evidence="2 3">
    <name type="scientific">Oryza meyeriana var. granulata</name>
    <dbReference type="NCBI Taxonomy" id="110450"/>
    <lineage>
        <taxon>Eukaryota</taxon>
        <taxon>Viridiplantae</taxon>
        <taxon>Streptophyta</taxon>
        <taxon>Embryophyta</taxon>
        <taxon>Tracheophyta</taxon>
        <taxon>Spermatophyta</taxon>
        <taxon>Magnoliopsida</taxon>
        <taxon>Liliopsida</taxon>
        <taxon>Poales</taxon>
        <taxon>Poaceae</taxon>
        <taxon>BOP clade</taxon>
        <taxon>Oryzoideae</taxon>
        <taxon>Oryzeae</taxon>
        <taxon>Oryzinae</taxon>
        <taxon>Oryza</taxon>
        <taxon>Oryza meyeriana</taxon>
    </lineage>
</organism>
<reference evidence="2 3" key="1">
    <citation type="submission" date="2019-11" db="EMBL/GenBank/DDBJ databases">
        <title>Whole genome sequence of Oryza granulata.</title>
        <authorList>
            <person name="Li W."/>
        </authorList>
    </citation>
    <scope>NUCLEOTIDE SEQUENCE [LARGE SCALE GENOMIC DNA]</scope>
    <source>
        <strain evidence="3">cv. Menghai</strain>
        <tissue evidence="2">Leaf</tissue>
    </source>
</reference>
<feature type="region of interest" description="Disordered" evidence="1">
    <location>
        <begin position="1"/>
        <end position="33"/>
    </location>
</feature>
<dbReference type="AlphaFoldDB" id="A0A6G1CMF9"/>
<comment type="caution">
    <text evidence="2">The sequence shown here is derived from an EMBL/GenBank/DDBJ whole genome shotgun (WGS) entry which is preliminary data.</text>
</comment>
<evidence type="ECO:0000313" key="3">
    <source>
        <dbReference type="Proteomes" id="UP000479710"/>
    </source>
</evidence>
<feature type="region of interest" description="Disordered" evidence="1">
    <location>
        <begin position="57"/>
        <end position="99"/>
    </location>
</feature>
<protein>
    <submittedName>
        <fullName evidence="2">Uncharacterized protein</fullName>
    </submittedName>
</protein>
<feature type="compositionally biased region" description="Low complexity" evidence="1">
    <location>
        <begin position="79"/>
        <end position="92"/>
    </location>
</feature>
<dbReference type="EMBL" id="SPHZ02000009">
    <property type="protein sequence ID" value="KAF0901257.1"/>
    <property type="molecule type" value="Genomic_DNA"/>
</dbReference>
<dbReference type="Proteomes" id="UP000479710">
    <property type="component" value="Unassembled WGS sequence"/>
</dbReference>
<accession>A0A6G1CMF9</accession>
<evidence type="ECO:0000313" key="2">
    <source>
        <dbReference type="EMBL" id="KAF0901257.1"/>
    </source>
</evidence>
<proteinExistence type="predicted"/>
<name>A0A6G1CMF9_9ORYZ</name>
<sequence length="99" mass="10140">MALPPPSPHGTPTGDDLAPPQSSTHHAPTAPIVDVLALPSPMSPQASVNHVSTVPTIVLEPPPQHRRNRLSTAPPPPASRAMATTTASSSVPKLRSAPS</sequence>
<gene>
    <name evidence="2" type="ORF">E2562_038831</name>
</gene>
<evidence type="ECO:0000256" key="1">
    <source>
        <dbReference type="SAM" id="MobiDB-lite"/>
    </source>
</evidence>
<keyword evidence="3" id="KW-1185">Reference proteome</keyword>